<accession>A0A2S6FZV3</accession>
<protein>
    <submittedName>
        <fullName evidence="1">Uncharacterized protein</fullName>
    </submittedName>
</protein>
<evidence type="ECO:0000313" key="1">
    <source>
        <dbReference type="EMBL" id="PPK49175.1"/>
    </source>
</evidence>
<dbReference type="OrthoDB" id="9787613at2"/>
<dbReference type="AlphaFoldDB" id="A0A2S6FZV3"/>
<dbReference type="PROSITE" id="PS51257">
    <property type="entry name" value="PROKAR_LIPOPROTEIN"/>
    <property type="match status" value="1"/>
</dbReference>
<organism evidence="1 2">
    <name type="scientific">Clostridium algidicarnis DSM 15099</name>
    <dbReference type="NCBI Taxonomy" id="1121295"/>
    <lineage>
        <taxon>Bacteria</taxon>
        <taxon>Bacillati</taxon>
        <taxon>Bacillota</taxon>
        <taxon>Clostridia</taxon>
        <taxon>Eubacteriales</taxon>
        <taxon>Clostridiaceae</taxon>
        <taxon>Clostridium</taxon>
    </lineage>
</organism>
<reference evidence="1 2" key="1">
    <citation type="submission" date="2018-02" db="EMBL/GenBank/DDBJ databases">
        <title>Genomic Encyclopedia of Archaeal and Bacterial Type Strains, Phase II (KMG-II): from individual species to whole genera.</title>
        <authorList>
            <person name="Goeker M."/>
        </authorList>
    </citation>
    <scope>NUCLEOTIDE SEQUENCE [LARGE SCALE GENOMIC DNA]</scope>
    <source>
        <strain evidence="1 2">DSM 15099</strain>
    </source>
</reference>
<evidence type="ECO:0000313" key="2">
    <source>
        <dbReference type="Proteomes" id="UP000239863"/>
    </source>
</evidence>
<dbReference type="STRING" id="37659.GCA_000703125_01685"/>
<comment type="caution">
    <text evidence="1">The sequence shown here is derived from an EMBL/GenBank/DDBJ whole genome shotgun (WGS) entry which is preliminary data.</text>
</comment>
<gene>
    <name evidence="1" type="ORF">BD821_10288</name>
</gene>
<name>A0A2S6FZV3_9CLOT</name>
<dbReference type="RefSeq" id="WP_104409199.1">
    <property type="nucleotide sequence ID" value="NZ_PTIS01000002.1"/>
</dbReference>
<proteinExistence type="predicted"/>
<dbReference type="EMBL" id="PTIS01000002">
    <property type="protein sequence ID" value="PPK49175.1"/>
    <property type="molecule type" value="Genomic_DNA"/>
</dbReference>
<sequence>MKKKLSLIVLILIFALFTYGCSQKISLLETKAEYFTEYTNNDISIKISNTVKDKENIYSMLLEDLQKINSFSPIYNIEIDIDEKNVIPKVERSIKCNSSFIKTEEFKKELIKKSYDIYDNWISEGLYAKIFKGDMEALEFPEYYEEHDFSLFGARFFEPFASKREIENVQAASIDLVEYTIKKGKKEELLKNQVDISDIEEWAKDKNIDLSYQRSIESLMNRMEANKLNSNVYLTLNTKEDINGFIIDIQTMDEQYDVAEELEDFILKMDTSIKGIKEGIKKDAPNFYNDYSTVIENVPKIHYYFDNNSKTQGGAFLGKGMIELKRLSAQAHEFGHILVTDSFFKNSIQIDNMPQWLDEGIVNYLDMAYSGLIGEEMVSDLLEARKEDTVKEIYYDYDKVIEVLEVNDIDLNKLDKIIKDKDERIKIVNIVLIDGIKVIKNKGLEILVEDTVFVKDGYNANQTLRPMDEGNYIDYHLNQIFTNYLIHEYGLEKLLYLRVEDFDILTYEDYFGKGYGELKADWMKYLKENIKAIELIL</sequence>
<dbReference type="Proteomes" id="UP000239863">
    <property type="component" value="Unassembled WGS sequence"/>
</dbReference>